<feature type="compositionally biased region" description="Basic and acidic residues" evidence="1">
    <location>
        <begin position="292"/>
        <end position="303"/>
    </location>
</feature>
<evidence type="ECO:0000313" key="3">
    <source>
        <dbReference type="EMBL" id="GMA24949.1"/>
    </source>
</evidence>
<organism evidence="3 4">
    <name type="scientific">Luteimicrobium album</name>
    <dbReference type="NCBI Taxonomy" id="1054550"/>
    <lineage>
        <taxon>Bacteria</taxon>
        <taxon>Bacillati</taxon>
        <taxon>Actinomycetota</taxon>
        <taxon>Actinomycetes</taxon>
        <taxon>Micrococcales</taxon>
        <taxon>Luteimicrobium</taxon>
    </lineage>
</organism>
<sequence length="303" mass="31252">MRVFVTGASGGIGSAVLPELLSAGHTVVGLARSDAAASRVAALGAEPLRGDLTTLDALRAAATAADGVVHLAFSNDFTRVAEGIAEERAAVEALGSALEDTDKPLVFASGTPAVPGRPSTEDDPTPAEGPMAERARTAQIVLALQERGVRPAAVRLPRSVHLRGSAYGFAGMLIAAARRIGVSGYVGDGSQRWPAVNRLDAARLFRLVLEQAEPGDIAHAVADEGEMMLAIATAIGDALDLPGSPCPRRASASSGRSSRWTSRRRARSPASGSAGSRPIRACSRTSQPAATRADRRAPPESRT</sequence>
<evidence type="ECO:0000259" key="2">
    <source>
        <dbReference type="Pfam" id="PF01370"/>
    </source>
</evidence>
<dbReference type="InterPro" id="IPR001509">
    <property type="entry name" value="Epimerase_deHydtase"/>
</dbReference>
<feature type="compositionally biased region" description="Low complexity" evidence="1">
    <location>
        <begin position="268"/>
        <end position="278"/>
    </location>
</feature>
<dbReference type="Pfam" id="PF01370">
    <property type="entry name" value="Epimerase"/>
    <property type="match status" value="1"/>
</dbReference>
<dbReference type="EMBL" id="BSUK01000001">
    <property type="protein sequence ID" value="GMA24949.1"/>
    <property type="molecule type" value="Genomic_DNA"/>
</dbReference>
<dbReference type="SUPFAM" id="SSF51735">
    <property type="entry name" value="NAD(P)-binding Rossmann-fold domains"/>
    <property type="match status" value="1"/>
</dbReference>
<dbReference type="InterPro" id="IPR036291">
    <property type="entry name" value="NAD(P)-bd_dom_sf"/>
</dbReference>
<keyword evidence="4" id="KW-1185">Reference proteome</keyword>
<dbReference type="PANTHER" id="PTHR48079:SF9">
    <property type="entry name" value="PUTATIVE-RELATED"/>
    <property type="match status" value="1"/>
</dbReference>
<feature type="domain" description="NAD-dependent epimerase/dehydratase" evidence="2">
    <location>
        <begin position="3"/>
        <end position="215"/>
    </location>
</feature>
<feature type="region of interest" description="Disordered" evidence="1">
    <location>
        <begin position="108"/>
        <end position="131"/>
    </location>
</feature>
<proteinExistence type="predicted"/>
<reference evidence="4" key="1">
    <citation type="journal article" date="2019" name="Int. J. Syst. Evol. Microbiol.">
        <title>The Global Catalogue of Microorganisms (GCM) 10K type strain sequencing project: providing services to taxonomists for standard genome sequencing and annotation.</title>
        <authorList>
            <consortium name="The Broad Institute Genomics Platform"/>
            <consortium name="The Broad Institute Genome Sequencing Center for Infectious Disease"/>
            <person name="Wu L."/>
            <person name="Ma J."/>
        </authorList>
    </citation>
    <scope>NUCLEOTIDE SEQUENCE [LARGE SCALE GENOMIC DNA]</scope>
    <source>
        <strain evidence="4">NBRC 106348</strain>
    </source>
</reference>
<protein>
    <submittedName>
        <fullName evidence="3">3-beta hydroxysteroid dehydrogenase</fullName>
    </submittedName>
</protein>
<dbReference type="Proteomes" id="UP001157091">
    <property type="component" value="Unassembled WGS sequence"/>
</dbReference>
<dbReference type="PANTHER" id="PTHR48079">
    <property type="entry name" value="PROTEIN YEEZ"/>
    <property type="match status" value="1"/>
</dbReference>
<gene>
    <name evidence="3" type="ORF">GCM10025864_27080</name>
</gene>
<dbReference type="Gene3D" id="3.40.50.720">
    <property type="entry name" value="NAD(P)-binding Rossmann-like Domain"/>
    <property type="match status" value="1"/>
</dbReference>
<comment type="caution">
    <text evidence="3">The sequence shown here is derived from an EMBL/GenBank/DDBJ whole genome shotgun (WGS) entry which is preliminary data.</text>
</comment>
<accession>A0ABQ6I548</accession>
<evidence type="ECO:0000313" key="4">
    <source>
        <dbReference type="Proteomes" id="UP001157091"/>
    </source>
</evidence>
<evidence type="ECO:0000256" key="1">
    <source>
        <dbReference type="SAM" id="MobiDB-lite"/>
    </source>
</evidence>
<dbReference type="RefSeq" id="WP_284293635.1">
    <property type="nucleotide sequence ID" value="NZ_BSUK01000001.1"/>
</dbReference>
<name>A0ABQ6I548_9MICO</name>
<dbReference type="InterPro" id="IPR051783">
    <property type="entry name" value="NAD(P)-dependent_oxidoreduct"/>
</dbReference>
<feature type="region of interest" description="Disordered" evidence="1">
    <location>
        <begin position="242"/>
        <end position="303"/>
    </location>
</feature>
<feature type="compositionally biased region" description="Low complexity" evidence="1">
    <location>
        <begin position="242"/>
        <end position="260"/>
    </location>
</feature>